<name>A0A175A071_9FIRM</name>
<keyword evidence="4 10" id="KW-0378">Hydrolase</keyword>
<keyword evidence="6 10" id="KW-0051">Antiviral defense</keyword>
<dbReference type="Pfam" id="PF01867">
    <property type="entry name" value="Cas_Cas1"/>
    <property type="match status" value="1"/>
</dbReference>
<dbReference type="NCBIfam" id="TIGR03639">
    <property type="entry name" value="cas1_NMENI"/>
    <property type="match status" value="1"/>
</dbReference>
<evidence type="ECO:0000256" key="2">
    <source>
        <dbReference type="ARBA" id="ARBA00022723"/>
    </source>
</evidence>
<gene>
    <name evidence="10" type="primary">cas1</name>
    <name evidence="11" type="ORF">ERS852540_01921</name>
</gene>
<dbReference type="EC" id="3.1.-.-" evidence="10"/>
<evidence type="ECO:0000256" key="9">
    <source>
        <dbReference type="ARBA" id="ARBA00038592"/>
    </source>
</evidence>
<keyword evidence="1 10" id="KW-0540">Nuclease</keyword>
<comment type="function">
    <text evidence="10">CRISPR (clustered regularly interspaced short palindromic repeat), is an adaptive immune system that provides protection against mobile genetic elements (viruses, transposable elements and conjugative plasmids). CRISPR clusters contain spacers, sequences complementary to antecedent mobile elements, and target invading nucleic acids. CRISPR clusters are transcribed and processed into CRISPR RNA (crRNA). Acts as a dsDNA endonuclease. Involved in the integration of spacer DNA into the CRISPR cassette.</text>
</comment>
<dbReference type="STRING" id="39492.ERS852540_01921"/>
<evidence type="ECO:0000256" key="5">
    <source>
        <dbReference type="ARBA" id="ARBA00022842"/>
    </source>
</evidence>
<comment type="cofactor">
    <cofactor evidence="10">
        <name>Mg(2+)</name>
        <dbReference type="ChEBI" id="CHEBI:18420"/>
    </cofactor>
    <cofactor evidence="10">
        <name>Mn(2+)</name>
        <dbReference type="ChEBI" id="CHEBI:29035"/>
    </cofactor>
</comment>
<feature type="binding site" evidence="10">
    <location>
        <position position="197"/>
    </location>
    <ligand>
        <name>Mn(2+)</name>
        <dbReference type="ChEBI" id="CHEBI:29035"/>
    </ligand>
</feature>
<sequence length="291" mass="33680">MTGRAKLDKKLGFMVVRSEENIKRVLLDEVSVLIIENCAVSITASLINELANRKVKLIFCDEKHNPSCEMLPLYGCHNCTARVREQVKWDEDVKAYIWTSIVSEKIRNQARVLQEFGHEKEAGMLKGYIDEIELGDETNREGHAAKVYFNALFGKEFSRNADNVINSALNYGYSIILSAFNREITSNGYITQLGLFHDNMFNNFNLASDLMEPFRTLIDRFVREKNYRIFTSEQKREIIGILNESVIINNTEQYVTNAVKIYCRSVFDAIEENDVSLIRFYRVRDIKTEIK</sequence>
<dbReference type="GO" id="GO:0016787">
    <property type="term" value="F:hydrolase activity"/>
    <property type="evidence" value="ECO:0007669"/>
    <property type="project" value="UniProtKB-KW"/>
</dbReference>
<keyword evidence="5 10" id="KW-0460">Magnesium</keyword>
<feature type="binding site" evidence="10">
    <location>
        <position position="141"/>
    </location>
    <ligand>
        <name>Mn(2+)</name>
        <dbReference type="ChEBI" id="CHEBI:29035"/>
    </ligand>
</feature>
<dbReference type="InterPro" id="IPR019855">
    <property type="entry name" value="CRISPR-assoc_Cas1_NMENI"/>
</dbReference>
<dbReference type="HAMAP" id="MF_01470">
    <property type="entry name" value="Cas1"/>
    <property type="match status" value="1"/>
</dbReference>
<dbReference type="PANTHER" id="PTHR34353">
    <property type="entry name" value="CRISPR-ASSOCIATED ENDONUCLEASE CAS1 1"/>
    <property type="match status" value="1"/>
</dbReference>
<dbReference type="GO" id="GO:0051607">
    <property type="term" value="P:defense response to virus"/>
    <property type="evidence" value="ECO:0007669"/>
    <property type="project" value="UniProtKB-UniRule"/>
</dbReference>
<dbReference type="GO" id="GO:0046872">
    <property type="term" value="F:metal ion binding"/>
    <property type="evidence" value="ECO:0007669"/>
    <property type="project" value="UniProtKB-UniRule"/>
</dbReference>
<dbReference type="GO" id="GO:0003677">
    <property type="term" value="F:DNA binding"/>
    <property type="evidence" value="ECO:0007669"/>
    <property type="project" value="UniProtKB-KW"/>
</dbReference>
<dbReference type="Proteomes" id="UP000095662">
    <property type="component" value="Unassembled WGS sequence"/>
</dbReference>
<organism evidence="11 12">
    <name type="scientific">[Eubacterium] siraeum</name>
    <dbReference type="NCBI Taxonomy" id="39492"/>
    <lineage>
        <taxon>Bacteria</taxon>
        <taxon>Bacillati</taxon>
        <taxon>Bacillota</taxon>
        <taxon>Clostridia</taxon>
        <taxon>Eubacteriales</taxon>
        <taxon>Oscillospiraceae</taxon>
        <taxon>Oscillospiraceae incertae sedis</taxon>
    </lineage>
</organism>
<dbReference type="GO" id="GO:0004520">
    <property type="term" value="F:DNA endonuclease activity"/>
    <property type="evidence" value="ECO:0007669"/>
    <property type="project" value="InterPro"/>
</dbReference>
<dbReference type="InterPro" id="IPR002729">
    <property type="entry name" value="CRISPR-assoc_Cas1"/>
</dbReference>
<reference evidence="11 12" key="1">
    <citation type="submission" date="2015-09" db="EMBL/GenBank/DDBJ databases">
        <authorList>
            <consortium name="Pathogen Informatics"/>
        </authorList>
    </citation>
    <scope>NUCLEOTIDE SEQUENCE [LARGE SCALE GENOMIC DNA]</scope>
    <source>
        <strain evidence="11 12">2789STDY5834928</strain>
    </source>
</reference>
<dbReference type="EMBL" id="CZBY01000016">
    <property type="protein sequence ID" value="CUQ89441.1"/>
    <property type="molecule type" value="Genomic_DNA"/>
</dbReference>
<proteinExistence type="inferred from homology"/>
<evidence type="ECO:0000256" key="1">
    <source>
        <dbReference type="ARBA" id="ARBA00022722"/>
    </source>
</evidence>
<evidence type="ECO:0000256" key="6">
    <source>
        <dbReference type="ARBA" id="ARBA00023118"/>
    </source>
</evidence>
<evidence type="ECO:0000256" key="4">
    <source>
        <dbReference type="ARBA" id="ARBA00022801"/>
    </source>
</evidence>
<keyword evidence="8 10" id="KW-0464">Manganese</keyword>
<dbReference type="NCBIfam" id="TIGR00287">
    <property type="entry name" value="cas1"/>
    <property type="match status" value="1"/>
</dbReference>
<protein>
    <recommendedName>
        <fullName evidence="10">CRISPR-associated endonuclease Cas1</fullName>
        <ecNumber evidence="10">3.1.-.-</ecNumber>
    </recommendedName>
</protein>
<dbReference type="AlphaFoldDB" id="A0A175A071"/>
<evidence type="ECO:0000313" key="12">
    <source>
        <dbReference type="Proteomes" id="UP000095662"/>
    </source>
</evidence>
<comment type="subunit">
    <text evidence="9 10">Homodimer, forms a heterotetramer with a Cas2 homodimer.</text>
</comment>
<evidence type="ECO:0000256" key="3">
    <source>
        <dbReference type="ARBA" id="ARBA00022759"/>
    </source>
</evidence>
<dbReference type="InterPro" id="IPR050646">
    <property type="entry name" value="Cas1"/>
</dbReference>
<keyword evidence="3 10" id="KW-0255">Endonuclease</keyword>
<keyword evidence="7 10" id="KW-0238">DNA-binding</keyword>
<dbReference type="Gene3D" id="1.20.120.920">
    <property type="entry name" value="CRISPR-associated endonuclease Cas1, C-terminal domain"/>
    <property type="match status" value="1"/>
</dbReference>
<dbReference type="Gene3D" id="3.100.10.20">
    <property type="entry name" value="CRISPR-associated endonuclease Cas1, N-terminal domain"/>
    <property type="match status" value="1"/>
</dbReference>
<evidence type="ECO:0000256" key="8">
    <source>
        <dbReference type="ARBA" id="ARBA00023211"/>
    </source>
</evidence>
<keyword evidence="2 10" id="KW-0479">Metal-binding</keyword>
<dbReference type="PANTHER" id="PTHR34353:SF2">
    <property type="entry name" value="CRISPR-ASSOCIATED ENDONUCLEASE CAS1 1"/>
    <property type="match status" value="1"/>
</dbReference>
<comment type="similarity">
    <text evidence="10">Belongs to the CRISPR-associated endonuclease Cas1 family.</text>
</comment>
<evidence type="ECO:0000256" key="10">
    <source>
        <dbReference type="HAMAP-Rule" id="MF_01470"/>
    </source>
</evidence>
<evidence type="ECO:0000313" key="11">
    <source>
        <dbReference type="EMBL" id="CUQ89441.1"/>
    </source>
</evidence>
<dbReference type="InterPro" id="IPR042206">
    <property type="entry name" value="CRISPR-assoc_Cas1_C"/>
</dbReference>
<feature type="binding site" evidence="10">
    <location>
        <position position="212"/>
    </location>
    <ligand>
        <name>Mn(2+)</name>
        <dbReference type="ChEBI" id="CHEBI:29035"/>
    </ligand>
</feature>
<evidence type="ECO:0000256" key="7">
    <source>
        <dbReference type="ARBA" id="ARBA00023125"/>
    </source>
</evidence>
<dbReference type="InterPro" id="IPR042211">
    <property type="entry name" value="CRISPR-assoc_Cas1_N"/>
</dbReference>
<dbReference type="GO" id="GO:0043571">
    <property type="term" value="P:maintenance of CRISPR repeat elements"/>
    <property type="evidence" value="ECO:0007669"/>
    <property type="project" value="UniProtKB-UniRule"/>
</dbReference>
<accession>A0A175A071</accession>